<name>A0A3Q2V8U0_HAPBU</name>
<dbReference type="EC" id="3.4.21.4" evidence="6"/>
<accession>A0A3Q2V8U0</accession>
<dbReference type="InterPro" id="IPR018114">
    <property type="entry name" value="TRYPSIN_HIS"/>
</dbReference>
<dbReference type="Pfam" id="PF00089">
    <property type="entry name" value="Trypsin"/>
    <property type="match status" value="1"/>
</dbReference>
<dbReference type="GeneTree" id="ENSGT01030000234551"/>
<dbReference type="InterPro" id="IPR001314">
    <property type="entry name" value="Peptidase_S1A"/>
</dbReference>
<keyword evidence="7" id="KW-0812">Transmembrane</keyword>
<evidence type="ECO:0000256" key="1">
    <source>
        <dbReference type="ARBA" id="ARBA00004239"/>
    </source>
</evidence>
<evidence type="ECO:0000313" key="9">
    <source>
        <dbReference type="Ensembl" id="ENSHBUP00000007099.1"/>
    </source>
</evidence>
<dbReference type="Proteomes" id="UP000264840">
    <property type="component" value="Unplaced"/>
</dbReference>
<dbReference type="CDD" id="cd00190">
    <property type="entry name" value="Tryp_SPc"/>
    <property type="match status" value="1"/>
</dbReference>
<dbReference type="PROSITE" id="PS50240">
    <property type="entry name" value="TRYPSIN_DOM"/>
    <property type="match status" value="1"/>
</dbReference>
<dbReference type="GO" id="GO:0004252">
    <property type="term" value="F:serine-type endopeptidase activity"/>
    <property type="evidence" value="ECO:0007669"/>
    <property type="project" value="UniProtKB-EC"/>
</dbReference>
<dbReference type="SUPFAM" id="SSF50494">
    <property type="entry name" value="Trypsin-like serine proteases"/>
    <property type="match status" value="1"/>
</dbReference>
<dbReference type="AlphaFoldDB" id="A0A3Q2V8U0"/>
<protein>
    <recommendedName>
        <fullName evidence="6">trypsin</fullName>
        <ecNumber evidence="6">3.4.21.4</ecNumber>
    </recommendedName>
</protein>
<dbReference type="InterPro" id="IPR009003">
    <property type="entry name" value="Peptidase_S1_PA"/>
</dbReference>
<organism evidence="9 10">
    <name type="scientific">Haplochromis burtoni</name>
    <name type="common">Burton's mouthbrooder</name>
    <name type="synonym">Chromis burtoni</name>
    <dbReference type="NCBI Taxonomy" id="8153"/>
    <lineage>
        <taxon>Eukaryota</taxon>
        <taxon>Metazoa</taxon>
        <taxon>Chordata</taxon>
        <taxon>Craniata</taxon>
        <taxon>Vertebrata</taxon>
        <taxon>Euteleostomi</taxon>
        <taxon>Actinopterygii</taxon>
        <taxon>Neopterygii</taxon>
        <taxon>Teleostei</taxon>
        <taxon>Neoteleostei</taxon>
        <taxon>Acanthomorphata</taxon>
        <taxon>Ovalentaria</taxon>
        <taxon>Cichlomorphae</taxon>
        <taxon>Cichliformes</taxon>
        <taxon>Cichlidae</taxon>
        <taxon>African cichlids</taxon>
        <taxon>Pseudocrenilabrinae</taxon>
        <taxon>Haplochromini</taxon>
        <taxon>Haplochromis</taxon>
    </lineage>
</organism>
<keyword evidence="7" id="KW-0472">Membrane</keyword>
<dbReference type="GO" id="GO:0005576">
    <property type="term" value="C:extracellular region"/>
    <property type="evidence" value="ECO:0007669"/>
    <property type="project" value="UniProtKB-SubCell"/>
</dbReference>
<evidence type="ECO:0000256" key="6">
    <source>
        <dbReference type="ARBA" id="ARBA00038868"/>
    </source>
</evidence>
<dbReference type="InterPro" id="IPR043504">
    <property type="entry name" value="Peptidase_S1_PA_chymotrypsin"/>
</dbReference>
<evidence type="ECO:0000256" key="3">
    <source>
        <dbReference type="ARBA" id="ARBA00023145"/>
    </source>
</evidence>
<dbReference type="GO" id="GO:0006508">
    <property type="term" value="P:proteolysis"/>
    <property type="evidence" value="ECO:0007669"/>
    <property type="project" value="InterPro"/>
</dbReference>
<evidence type="ECO:0000259" key="8">
    <source>
        <dbReference type="PROSITE" id="PS50240"/>
    </source>
</evidence>
<evidence type="ECO:0000256" key="7">
    <source>
        <dbReference type="SAM" id="Phobius"/>
    </source>
</evidence>
<keyword evidence="10" id="KW-1185">Reference proteome</keyword>
<reference evidence="9" key="1">
    <citation type="submission" date="2025-08" db="UniProtKB">
        <authorList>
            <consortium name="Ensembl"/>
        </authorList>
    </citation>
    <scope>IDENTIFICATION</scope>
</reference>
<dbReference type="PROSITE" id="PS00134">
    <property type="entry name" value="TRYPSIN_HIS"/>
    <property type="match status" value="1"/>
</dbReference>
<dbReference type="PANTHER" id="PTHR24271:SF81">
    <property type="entry name" value="GRANZYME B"/>
    <property type="match status" value="1"/>
</dbReference>
<comment type="subcellular location">
    <subcellularLocation>
        <location evidence="1">Secreted</location>
        <location evidence="1">Extracellular space</location>
    </subcellularLocation>
</comment>
<reference evidence="9" key="2">
    <citation type="submission" date="2025-09" db="UniProtKB">
        <authorList>
            <consortium name="Ensembl"/>
        </authorList>
    </citation>
    <scope>IDENTIFICATION</scope>
</reference>
<keyword evidence="4" id="KW-1015">Disulfide bond</keyword>
<keyword evidence="2" id="KW-0732">Signal</keyword>
<evidence type="ECO:0000256" key="5">
    <source>
        <dbReference type="ARBA" id="ARBA00036320"/>
    </source>
</evidence>
<dbReference type="SMART" id="SM00020">
    <property type="entry name" value="Tryp_SPc"/>
    <property type="match status" value="1"/>
</dbReference>
<dbReference type="STRING" id="8153.ENSHBUP00000007099"/>
<keyword evidence="7" id="KW-1133">Transmembrane helix</keyword>
<dbReference type="Ensembl" id="ENSHBUT00000004202.1">
    <property type="protein sequence ID" value="ENSHBUP00000007099.1"/>
    <property type="gene ID" value="ENSHBUG00000008623.1"/>
</dbReference>
<feature type="domain" description="Peptidase S1" evidence="8">
    <location>
        <begin position="47"/>
        <end position="264"/>
    </location>
</feature>
<dbReference type="Gene3D" id="2.40.10.10">
    <property type="entry name" value="Trypsin-like serine proteases"/>
    <property type="match status" value="1"/>
</dbReference>
<dbReference type="FunFam" id="2.40.10.10:FF:000005">
    <property type="entry name" value="Serine protease 37"/>
    <property type="match status" value="1"/>
</dbReference>
<comment type="catalytic activity">
    <reaction evidence="5">
        <text>Preferential cleavage: Arg-|-Xaa, Lys-|-Xaa.</text>
        <dbReference type="EC" id="3.4.21.4"/>
    </reaction>
</comment>
<proteinExistence type="predicted"/>
<evidence type="ECO:0000313" key="10">
    <source>
        <dbReference type="Proteomes" id="UP000264840"/>
    </source>
</evidence>
<feature type="transmembrane region" description="Helical" evidence="7">
    <location>
        <begin position="24"/>
        <end position="48"/>
    </location>
</feature>
<evidence type="ECO:0000256" key="2">
    <source>
        <dbReference type="ARBA" id="ARBA00022729"/>
    </source>
</evidence>
<dbReference type="PANTHER" id="PTHR24271">
    <property type="entry name" value="KALLIKREIN-RELATED"/>
    <property type="match status" value="1"/>
</dbReference>
<dbReference type="PRINTS" id="PR00722">
    <property type="entry name" value="CHYMOTRYPSIN"/>
</dbReference>
<keyword evidence="3" id="KW-0865">Zymogen</keyword>
<evidence type="ECO:0000256" key="4">
    <source>
        <dbReference type="ARBA" id="ARBA00023157"/>
    </source>
</evidence>
<dbReference type="InterPro" id="IPR001254">
    <property type="entry name" value="Trypsin_dom"/>
</dbReference>
<sequence length="291" mass="32232">MIIYYKLTLLTLVLSFHQQGKDLYIFYAHICFCMYILYFTFVSGHAIIGGHEAVPHSRPYMVLLQMNSAAGHIRHCAGFLLNEDFVITAAHCQAESYKVFLGLHNYHDQNGVQHVDVPGRNAFPMKGYDPVNIKNDMMFLKLSTKAKLNDKVKPIALADRDDGSLPKACVISGWGSTENSKYMSVKLLEVNVTLTDNELCANRNMYCSEGEREPGQGDAGGPLVCEDGKAYGVISAGTPNPDGSTIQGYTKIPDHRDSIKEHKGKLHSPTTDTVTIIPVSKEHHICVRDAD</sequence>